<dbReference type="InterPro" id="IPR051685">
    <property type="entry name" value="Ycf3/AcsC/BcsC/TPR_MFPF"/>
</dbReference>
<evidence type="ECO:0000256" key="3">
    <source>
        <dbReference type="PROSITE-ProRule" id="PRU00339"/>
    </source>
</evidence>
<dbReference type="Pfam" id="PF13432">
    <property type="entry name" value="TPR_16"/>
    <property type="match status" value="1"/>
</dbReference>
<evidence type="ECO:0000313" key="5">
    <source>
        <dbReference type="EMBL" id="PAV09206.1"/>
    </source>
</evidence>
<evidence type="ECO:0000259" key="4">
    <source>
        <dbReference type="Pfam" id="PF13240"/>
    </source>
</evidence>
<dbReference type="SUPFAM" id="SSF48452">
    <property type="entry name" value="TPR-like"/>
    <property type="match status" value="1"/>
</dbReference>
<comment type="caution">
    <text evidence="5">The sequence shown here is derived from an EMBL/GenBank/DDBJ whole genome shotgun (WGS) entry which is preliminary data.</text>
</comment>
<gene>
    <name evidence="5" type="ORF">ASJ83_08690</name>
</gene>
<keyword evidence="2 3" id="KW-0802">TPR repeat</keyword>
<evidence type="ECO:0000256" key="2">
    <source>
        <dbReference type="ARBA" id="ARBA00022803"/>
    </source>
</evidence>
<sequence length="461" mass="52191">MGFFGKKPETKSDEFTQHQKKLADSINEVSNFRNKGNFSAARKEYQKACDHYNVCVEIYQQVVDEYLKVKVDYAEIDSWLLNVKKIFEAFYSWAPNFDFDFDDIRNTALGRLERIRGEILVRAGKNHLAIKTLQDALDYDSPDEESLIYRFLGDAYNKLEKYEDALDAYTKSLESDWNCAEVWCGKANALLGLDRYEEALEAASTARDLSVVGSDNYINSMVSIDWTYYCLGKLDKLLANVVPRTIVDEVDAVLWYAHYLILQSAGVKSSEVSDAYNNALKLYPGIETNEEINGAFHQFQIDLQKNPFGCGKNPSHKPEPELSKPEGAHDLPNALIWYAKYLRLKYDDAPENICLEAYTTALNYYPDIENRKEAQALHAEIFAANKPKQSQKPVESNVHYHVTGSFFAGNVGVLAKDDAVVNRANIGEEKAEGKENIFCPDCGRKLPVDAKFCMGCGKPLK</sequence>
<dbReference type="SMART" id="SM00028">
    <property type="entry name" value="TPR"/>
    <property type="match status" value="4"/>
</dbReference>
<keyword evidence="1" id="KW-0677">Repeat</keyword>
<dbReference type="EMBL" id="LMVO01000021">
    <property type="protein sequence ID" value="PAV09206.1"/>
    <property type="molecule type" value="Genomic_DNA"/>
</dbReference>
<protein>
    <recommendedName>
        <fullName evidence="4">Zinc-ribbon domain-containing protein</fullName>
    </recommendedName>
</protein>
<feature type="repeat" description="TPR" evidence="3">
    <location>
        <begin position="146"/>
        <end position="179"/>
    </location>
</feature>
<dbReference type="InterPro" id="IPR019734">
    <property type="entry name" value="TPR_rpt"/>
</dbReference>
<evidence type="ECO:0000256" key="1">
    <source>
        <dbReference type="ARBA" id="ARBA00022737"/>
    </source>
</evidence>
<organism evidence="5 6">
    <name type="scientific">Methanocorpusculum parvum</name>
    <dbReference type="NCBI Taxonomy" id="2193"/>
    <lineage>
        <taxon>Archaea</taxon>
        <taxon>Methanobacteriati</taxon>
        <taxon>Methanobacteriota</taxon>
        <taxon>Stenosarchaea group</taxon>
        <taxon>Methanomicrobia</taxon>
        <taxon>Methanomicrobiales</taxon>
        <taxon>Methanocorpusculaceae</taxon>
        <taxon>Methanocorpusculum</taxon>
    </lineage>
</organism>
<dbReference type="PANTHER" id="PTHR44943:SF8">
    <property type="entry name" value="TPR REPEAT-CONTAINING PROTEIN MJ0263"/>
    <property type="match status" value="1"/>
</dbReference>
<proteinExistence type="predicted"/>
<accession>A0AAX0Q794</accession>
<dbReference type="PROSITE" id="PS50005">
    <property type="entry name" value="TPR"/>
    <property type="match status" value="1"/>
</dbReference>
<evidence type="ECO:0000313" key="6">
    <source>
        <dbReference type="Proteomes" id="UP000243820"/>
    </source>
</evidence>
<dbReference type="AlphaFoldDB" id="A0AAX0Q794"/>
<reference evidence="5 6" key="1">
    <citation type="journal article" date="2017" name="BMC Genomics">
        <title>Genomic analysis of methanogenic archaea reveals a shift towards energy conservation.</title>
        <authorList>
            <person name="Gilmore S.P."/>
            <person name="Henske J.K."/>
            <person name="Sexton J.A."/>
            <person name="Solomon K.V."/>
            <person name="Seppala S."/>
            <person name="Yoo J.I."/>
            <person name="Huyett L.M."/>
            <person name="Pressman A."/>
            <person name="Cogan J.Z."/>
            <person name="Kivenson V."/>
            <person name="Peng X."/>
            <person name="Tan Y."/>
            <person name="Valentine D.L."/>
            <person name="O'Malley M.A."/>
        </authorList>
    </citation>
    <scope>NUCLEOTIDE SEQUENCE [LARGE SCALE GENOMIC DNA]</scope>
    <source>
        <strain evidence="5 6">XII</strain>
    </source>
</reference>
<dbReference type="InterPro" id="IPR011990">
    <property type="entry name" value="TPR-like_helical_dom_sf"/>
</dbReference>
<dbReference type="Pfam" id="PF13240">
    <property type="entry name" value="Zn_Ribbon_1"/>
    <property type="match status" value="1"/>
</dbReference>
<dbReference type="RefSeq" id="WP_095642219.1">
    <property type="nucleotide sequence ID" value="NZ_LMVO01000021.1"/>
</dbReference>
<feature type="domain" description="Zinc-ribbon" evidence="4">
    <location>
        <begin position="438"/>
        <end position="460"/>
    </location>
</feature>
<keyword evidence="6" id="KW-1185">Reference proteome</keyword>
<dbReference type="Gene3D" id="1.25.40.10">
    <property type="entry name" value="Tetratricopeptide repeat domain"/>
    <property type="match status" value="1"/>
</dbReference>
<dbReference type="Proteomes" id="UP000243820">
    <property type="component" value="Unassembled WGS sequence"/>
</dbReference>
<name>A0AAX0Q794_9EURY</name>
<dbReference type="PANTHER" id="PTHR44943">
    <property type="entry name" value="CELLULOSE SYNTHASE OPERON PROTEIN C"/>
    <property type="match status" value="1"/>
</dbReference>
<dbReference type="InterPro" id="IPR026870">
    <property type="entry name" value="Zinc_ribbon_dom"/>
</dbReference>